<evidence type="ECO:0000313" key="1">
    <source>
        <dbReference type="EMBL" id="SFR29787.1"/>
    </source>
</evidence>
<protein>
    <submittedName>
        <fullName evidence="1">Uncharacterized protein</fullName>
    </submittedName>
</protein>
<dbReference type="AlphaFoldDB" id="A0A1I6FJ02"/>
<dbReference type="OrthoDB" id="4330433at2"/>
<proteinExistence type="predicted"/>
<name>A0A1I6FJ02_9PSEU</name>
<reference evidence="2" key="1">
    <citation type="submission" date="2016-10" db="EMBL/GenBank/DDBJ databases">
        <authorList>
            <person name="Varghese N."/>
            <person name="Submissions S."/>
        </authorList>
    </citation>
    <scope>NUCLEOTIDE SEQUENCE [LARGE SCALE GENOMIC DNA]</scope>
    <source>
        <strain evidence="2">DSM 44232</strain>
    </source>
</reference>
<dbReference type="RefSeq" id="WP_143139093.1">
    <property type="nucleotide sequence ID" value="NZ_FOYL01000021.1"/>
</dbReference>
<dbReference type="EMBL" id="FOYL01000021">
    <property type="protein sequence ID" value="SFR29787.1"/>
    <property type="molecule type" value="Genomic_DNA"/>
</dbReference>
<evidence type="ECO:0000313" key="2">
    <source>
        <dbReference type="Proteomes" id="UP000198583"/>
    </source>
</evidence>
<gene>
    <name evidence="1" type="ORF">SAMN04488564_121111</name>
</gene>
<dbReference type="Proteomes" id="UP000198583">
    <property type="component" value="Unassembled WGS sequence"/>
</dbReference>
<accession>A0A1I6FJ02</accession>
<dbReference type="STRING" id="84724.SAMN04488564_121111"/>
<sequence>MTKVVPGSGLAAGALTVAANPPAAAEVNESQAFTGWSYEHTPEEAVREALDMARRRAMIAGFDSDECVLLFVNATRLGPGCYAGDAGLRCAR</sequence>
<organism evidence="1 2">
    <name type="scientific">Lentzea waywayandensis</name>
    <dbReference type="NCBI Taxonomy" id="84724"/>
    <lineage>
        <taxon>Bacteria</taxon>
        <taxon>Bacillati</taxon>
        <taxon>Actinomycetota</taxon>
        <taxon>Actinomycetes</taxon>
        <taxon>Pseudonocardiales</taxon>
        <taxon>Pseudonocardiaceae</taxon>
        <taxon>Lentzea</taxon>
    </lineage>
</organism>
<keyword evidence="2" id="KW-1185">Reference proteome</keyword>